<feature type="transmembrane region" description="Helical" evidence="1">
    <location>
        <begin position="167"/>
        <end position="191"/>
    </location>
</feature>
<comment type="caution">
    <text evidence="2">The sequence shown here is derived from an EMBL/GenBank/DDBJ whole genome shotgun (WGS) entry which is preliminary data.</text>
</comment>
<accession>A0ABS9BYC0</accession>
<dbReference type="PANTHER" id="PTHR40076">
    <property type="entry name" value="MEMBRANE PROTEIN-RELATED"/>
    <property type="match status" value="1"/>
</dbReference>
<dbReference type="RefSeq" id="WP_234862346.1">
    <property type="nucleotide sequence ID" value="NZ_JAKEVZ010000012.1"/>
</dbReference>
<proteinExistence type="predicted"/>
<keyword evidence="1" id="KW-0812">Transmembrane</keyword>
<evidence type="ECO:0000313" key="2">
    <source>
        <dbReference type="EMBL" id="MCF1752457.1"/>
    </source>
</evidence>
<keyword evidence="1" id="KW-1133">Transmembrane helix</keyword>
<dbReference type="InterPro" id="IPR010380">
    <property type="entry name" value="DUF975"/>
</dbReference>
<evidence type="ECO:0000256" key="1">
    <source>
        <dbReference type="SAM" id="Phobius"/>
    </source>
</evidence>
<gene>
    <name evidence="2" type="ORF">L0U89_15460</name>
</gene>
<organism evidence="2 3">
    <name type="scientific">Mariniradius sediminis</name>
    <dbReference type="NCBI Taxonomy" id="2909237"/>
    <lineage>
        <taxon>Bacteria</taxon>
        <taxon>Pseudomonadati</taxon>
        <taxon>Bacteroidota</taxon>
        <taxon>Cytophagia</taxon>
        <taxon>Cytophagales</taxon>
        <taxon>Cyclobacteriaceae</taxon>
        <taxon>Mariniradius</taxon>
    </lineage>
</organism>
<feature type="transmembrane region" description="Helical" evidence="1">
    <location>
        <begin position="102"/>
        <end position="122"/>
    </location>
</feature>
<keyword evidence="1" id="KW-0472">Membrane</keyword>
<dbReference type="Proteomes" id="UP001201449">
    <property type="component" value="Unassembled WGS sequence"/>
</dbReference>
<feature type="transmembrane region" description="Helical" evidence="1">
    <location>
        <begin position="39"/>
        <end position="57"/>
    </location>
</feature>
<feature type="transmembrane region" description="Helical" evidence="1">
    <location>
        <begin position="129"/>
        <end position="147"/>
    </location>
</feature>
<dbReference type="EMBL" id="JAKEVZ010000012">
    <property type="protein sequence ID" value="MCF1752457.1"/>
    <property type="molecule type" value="Genomic_DNA"/>
</dbReference>
<dbReference type="PANTHER" id="PTHR40076:SF1">
    <property type="entry name" value="MEMBRANE PROTEIN"/>
    <property type="match status" value="1"/>
</dbReference>
<protein>
    <recommendedName>
        <fullName evidence="4">Membrane protein YesL</fullName>
    </recommendedName>
</protein>
<sequence length="214" mass="24573">MTSTNTNQERLAAMREKGYDFDLDQVFREFWEMFLKQPLFSMAFTLLIFSLQLLALVYLDKFVFLFGLLLAPPLYSGFYLVAFKISAGQPVVYPDFFTGFTYYFPTVLIWLVGQVLVSLGIFALIIPGVYLAVAYNFAVLMAIFGGFDYWSALEESRKLITVRWWKFFVYTLLLLLINLGGILTFGVGLLVSVPVTFYSTYILFEQLTREALAE</sequence>
<keyword evidence="3" id="KW-1185">Reference proteome</keyword>
<name>A0ABS9BYC0_9BACT</name>
<feature type="transmembrane region" description="Helical" evidence="1">
    <location>
        <begin position="62"/>
        <end position="82"/>
    </location>
</feature>
<evidence type="ECO:0000313" key="3">
    <source>
        <dbReference type="Proteomes" id="UP001201449"/>
    </source>
</evidence>
<evidence type="ECO:0008006" key="4">
    <source>
        <dbReference type="Google" id="ProtNLM"/>
    </source>
</evidence>
<reference evidence="2 3" key="1">
    <citation type="submission" date="2022-01" db="EMBL/GenBank/DDBJ databases">
        <title>Mariniradius saccharolyticus sp. nov., isolated from sediment of a river.</title>
        <authorList>
            <person name="Liu H."/>
        </authorList>
    </citation>
    <scope>NUCLEOTIDE SEQUENCE [LARGE SCALE GENOMIC DNA]</scope>
    <source>
        <strain evidence="2 3">RY-2</strain>
    </source>
</reference>